<dbReference type="EMBL" id="JAUDCF010000003">
    <property type="protein sequence ID" value="MDM8144756.1"/>
    <property type="molecule type" value="Genomic_DNA"/>
</dbReference>
<reference evidence="4" key="1">
    <citation type="submission" date="2023-07" db="EMBL/GenBank/DDBJ databases">
        <title>Identification and characterization of horizontal gene transfer across gut microbiota members of farm animals based on homology search.</title>
        <authorList>
            <person name="Schwarzerova J."/>
            <person name="Nykrynova M."/>
            <person name="Jureckova K."/>
            <person name="Cejkova D."/>
            <person name="Rychlik I."/>
        </authorList>
    </citation>
    <scope>NUCLEOTIDE SEQUENCE [LARGE SCALE GENOMIC DNA]</scope>
    <source>
        <strain evidence="4">ET4</strain>
    </source>
</reference>
<protein>
    <recommendedName>
        <fullName evidence="2">Response regulatory domain-containing protein</fullName>
    </recommendedName>
</protein>
<dbReference type="Gene3D" id="3.40.50.2300">
    <property type="match status" value="1"/>
</dbReference>
<dbReference type="Gene3D" id="3.40.50.1580">
    <property type="entry name" value="Nucleoside phosphorylase domain"/>
    <property type="match status" value="1"/>
</dbReference>
<dbReference type="SUPFAM" id="SSF53167">
    <property type="entry name" value="Purine and uridine phosphorylases"/>
    <property type="match status" value="1"/>
</dbReference>
<feature type="domain" description="Response regulatory" evidence="2">
    <location>
        <begin position="3"/>
        <end position="127"/>
    </location>
</feature>
<keyword evidence="4" id="KW-1185">Reference proteome</keyword>
<proteinExistence type="predicted"/>
<evidence type="ECO:0000313" key="4">
    <source>
        <dbReference type="Proteomes" id="UP001228403"/>
    </source>
</evidence>
<dbReference type="Proteomes" id="UP001228403">
    <property type="component" value="Unassembled WGS sequence"/>
</dbReference>
<gene>
    <name evidence="3" type="ORF">QUW02_02235</name>
</gene>
<dbReference type="PANTHER" id="PTHR46832:SF1">
    <property type="entry name" value="5'-METHYLTHIOADENOSINE_S-ADENOSYLHOMOCYSTEINE NUCLEOSIDASE"/>
    <property type="match status" value="1"/>
</dbReference>
<dbReference type="Pfam" id="PF01048">
    <property type="entry name" value="PNP_UDP_1"/>
    <property type="match status" value="1"/>
</dbReference>
<accession>A0ABT7U4H4</accession>
<dbReference type="PANTHER" id="PTHR46832">
    <property type="entry name" value="5'-METHYLTHIOADENOSINE/S-ADENOSYLHOMOCYSTEINE NUCLEOSIDASE"/>
    <property type="match status" value="1"/>
</dbReference>
<dbReference type="InterPro" id="IPR001789">
    <property type="entry name" value="Sig_transdc_resp-reg_receiver"/>
</dbReference>
<dbReference type="SUPFAM" id="SSF52172">
    <property type="entry name" value="CheY-like"/>
    <property type="match status" value="1"/>
</dbReference>
<sequence>MIRVLIIDDSEKKIELISKILEEGCNLSPENIAVAKSVSEGRSKVTREYYDLILLDLVLPLFNDGDPDENGGLCFIREIISAGDRIKMPTQIIGLTEKEDAYEKEKEEFQSLLFSVIHCRQRDSEWIGMVKYAVNYAVRCKDAVLNSLKHKNKYDIGIICALSEEFKQLKEAFGGDTKWENVYLEEDIPFLFKSTTITTINNSNVRVIAAMAGRPGVIPTSILTTLMYLLFHVDSVFMTGFSAGFPSKNLKLGDILVASSIQDYATGKLKDQDGMLTLLKEIHQIEAPTCLTLKMQEFIDDENTQPYLMSKVRKANLLVQGRDSYMPMISATCCGPYVVTSEEFIKELQEGDRKLEGLDMEGFGLYLTAKLLSNKTQKGALWIKGIGDFANPQKADGYHNTCSFSSATLLYKFIKEKM</sequence>
<dbReference type="InterPro" id="IPR000845">
    <property type="entry name" value="Nucleoside_phosphorylase_d"/>
</dbReference>
<evidence type="ECO:0000259" key="2">
    <source>
        <dbReference type="PROSITE" id="PS50110"/>
    </source>
</evidence>
<dbReference type="InterPro" id="IPR011006">
    <property type="entry name" value="CheY-like_superfamily"/>
</dbReference>
<evidence type="ECO:0000256" key="1">
    <source>
        <dbReference type="PROSITE-ProRule" id="PRU00169"/>
    </source>
</evidence>
<dbReference type="PROSITE" id="PS50110">
    <property type="entry name" value="RESPONSE_REGULATORY"/>
    <property type="match status" value="1"/>
</dbReference>
<organism evidence="3 4">
    <name type="scientific">Bacteroides eggerthii</name>
    <dbReference type="NCBI Taxonomy" id="28111"/>
    <lineage>
        <taxon>Bacteria</taxon>
        <taxon>Pseudomonadati</taxon>
        <taxon>Bacteroidota</taxon>
        <taxon>Bacteroidia</taxon>
        <taxon>Bacteroidales</taxon>
        <taxon>Bacteroidaceae</taxon>
        <taxon>Bacteroides</taxon>
    </lineage>
</organism>
<keyword evidence="1" id="KW-0597">Phosphoprotein</keyword>
<dbReference type="InterPro" id="IPR035994">
    <property type="entry name" value="Nucleoside_phosphorylase_sf"/>
</dbReference>
<feature type="modified residue" description="4-aspartylphosphate" evidence="1">
    <location>
        <position position="56"/>
    </location>
</feature>
<comment type="caution">
    <text evidence="3">The sequence shown here is derived from an EMBL/GenBank/DDBJ whole genome shotgun (WGS) entry which is preliminary data.</text>
</comment>
<evidence type="ECO:0000313" key="3">
    <source>
        <dbReference type="EMBL" id="MDM8144756.1"/>
    </source>
</evidence>
<name>A0ABT7U4H4_9BACE</name>